<evidence type="ECO:0000313" key="1">
    <source>
        <dbReference type="EMBL" id="AUW94380.1"/>
    </source>
</evidence>
<dbReference type="EMBL" id="CP019454">
    <property type="protein sequence ID" value="AUW94380.1"/>
    <property type="molecule type" value="Genomic_DNA"/>
</dbReference>
<dbReference type="Proteomes" id="UP000325292">
    <property type="component" value="Chromosome"/>
</dbReference>
<keyword evidence="2" id="KW-1185">Reference proteome</keyword>
<accession>A0ABN5H116</accession>
<sequence length="85" mass="9834">MTILTDDSSYELSVLIDQWLSELRSSGFDEEALQAVADRLGKWAANDWQYCQEDVKATVLQNFVNWAHARDIEFAWLSRPKTNPQ</sequence>
<organism evidence="1 2">
    <name type="scientific">Sulfobacillus thermotolerans</name>
    <dbReference type="NCBI Taxonomy" id="338644"/>
    <lineage>
        <taxon>Bacteria</taxon>
        <taxon>Bacillati</taxon>
        <taxon>Bacillota</taxon>
        <taxon>Clostridia</taxon>
        <taxon>Eubacteriales</taxon>
        <taxon>Clostridiales Family XVII. Incertae Sedis</taxon>
        <taxon>Sulfobacillus</taxon>
    </lineage>
</organism>
<gene>
    <name evidence="1" type="ORF">BXT84_10875</name>
</gene>
<evidence type="ECO:0000313" key="2">
    <source>
        <dbReference type="Proteomes" id="UP000325292"/>
    </source>
</evidence>
<reference evidence="1 2" key="1">
    <citation type="journal article" date="2019" name="Sci. Rep.">
        <title>Sulfobacillus thermotolerans: new insights into resistance and metabolic capacities of acidophilic chemolithotrophs.</title>
        <authorList>
            <person name="Panyushkina A.E."/>
            <person name="Babenko V.V."/>
            <person name="Nikitina A.S."/>
            <person name="Selezneva O.V."/>
            <person name="Tsaplina I.A."/>
            <person name="Letarova M.A."/>
            <person name="Kostryukova E.S."/>
            <person name="Letarov A.V."/>
        </authorList>
    </citation>
    <scope>NUCLEOTIDE SEQUENCE [LARGE SCALE GENOMIC DNA]</scope>
    <source>
        <strain evidence="1 2">Kr1</strain>
    </source>
</reference>
<proteinExistence type="predicted"/>
<name>A0ABN5H116_9FIRM</name>
<protein>
    <submittedName>
        <fullName evidence="1">Uncharacterized protein</fullName>
    </submittedName>
</protein>